<dbReference type="OrthoDB" id="9800865at2"/>
<dbReference type="AlphaFoldDB" id="A0A6N8HWQ6"/>
<dbReference type="GO" id="GO:0008835">
    <property type="term" value="F:diaminohydroxyphosphoribosylaminopyrimidine deaminase activity"/>
    <property type="evidence" value="ECO:0007669"/>
    <property type="project" value="UniProtKB-EC"/>
</dbReference>
<dbReference type="PANTHER" id="PTHR38011:SF7">
    <property type="entry name" value="2,5-DIAMINO-6-RIBOSYLAMINO-4(3H)-PYRIMIDINONE 5'-PHOSPHATE REDUCTASE"/>
    <property type="match status" value="1"/>
</dbReference>
<keyword evidence="9 15" id="KW-0862">Zinc</keyword>
<evidence type="ECO:0000313" key="23">
    <source>
        <dbReference type="Proteomes" id="UP000515909"/>
    </source>
</evidence>
<dbReference type="InterPro" id="IPR050765">
    <property type="entry name" value="Riboflavin_Biosynth_HTPR"/>
</dbReference>
<dbReference type="PROSITE" id="PS51747">
    <property type="entry name" value="CYT_DCMP_DEAMINASES_2"/>
    <property type="match status" value="1"/>
</dbReference>
<comment type="cofactor">
    <cofactor evidence="15 18">
        <name>Zn(2+)</name>
        <dbReference type="ChEBI" id="CHEBI:29105"/>
    </cofactor>
    <text evidence="15 18">Binds 1 zinc ion.</text>
</comment>
<comment type="similarity">
    <text evidence="5 15">In the C-terminal section; belongs to the HTP reductase family.</text>
</comment>
<evidence type="ECO:0000256" key="11">
    <source>
        <dbReference type="ARBA" id="ARBA00023002"/>
    </source>
</evidence>
<keyword evidence="22" id="KW-1185">Reference proteome</keyword>
<evidence type="ECO:0000259" key="19">
    <source>
        <dbReference type="PROSITE" id="PS51747"/>
    </source>
</evidence>
<evidence type="ECO:0000256" key="7">
    <source>
        <dbReference type="ARBA" id="ARBA00022723"/>
    </source>
</evidence>
<evidence type="ECO:0000256" key="6">
    <source>
        <dbReference type="ARBA" id="ARBA00022619"/>
    </source>
</evidence>
<evidence type="ECO:0000256" key="12">
    <source>
        <dbReference type="ARBA" id="ARBA00023268"/>
    </source>
</evidence>
<name>A0A6N8HWQ6_9FIRM</name>
<organism evidence="20 22">
    <name type="scientific">Caproicibacter fermentans</name>
    <dbReference type="NCBI Taxonomy" id="2576756"/>
    <lineage>
        <taxon>Bacteria</taxon>
        <taxon>Bacillati</taxon>
        <taxon>Bacillota</taxon>
        <taxon>Clostridia</taxon>
        <taxon>Eubacteriales</taxon>
        <taxon>Acutalibacteraceae</taxon>
        <taxon>Caproicibacter</taxon>
    </lineage>
</organism>
<keyword evidence="7 15" id="KW-0479">Metal-binding</keyword>
<dbReference type="Gene3D" id="3.40.140.10">
    <property type="entry name" value="Cytidine Deaminase, domain 2"/>
    <property type="match status" value="1"/>
</dbReference>
<feature type="binding site" evidence="17">
    <location>
        <position position="154"/>
    </location>
    <ligand>
        <name>NADP(+)</name>
        <dbReference type="ChEBI" id="CHEBI:58349"/>
    </ligand>
</feature>
<evidence type="ECO:0000256" key="10">
    <source>
        <dbReference type="ARBA" id="ARBA00022857"/>
    </source>
</evidence>
<dbReference type="EMBL" id="VWXL01000020">
    <property type="protein sequence ID" value="MVB10172.1"/>
    <property type="molecule type" value="Genomic_DNA"/>
</dbReference>
<evidence type="ECO:0000256" key="9">
    <source>
        <dbReference type="ARBA" id="ARBA00022833"/>
    </source>
</evidence>
<comment type="catalytic activity">
    <reaction evidence="13 15">
        <text>5-amino-6-(5-phospho-D-ribitylamino)uracil + NADP(+) = 5-amino-6-(5-phospho-D-ribosylamino)uracil + NADPH + H(+)</text>
        <dbReference type="Rhea" id="RHEA:17845"/>
        <dbReference type="ChEBI" id="CHEBI:15378"/>
        <dbReference type="ChEBI" id="CHEBI:57783"/>
        <dbReference type="ChEBI" id="CHEBI:58349"/>
        <dbReference type="ChEBI" id="CHEBI:58421"/>
        <dbReference type="ChEBI" id="CHEBI:58453"/>
        <dbReference type="EC" id="1.1.1.193"/>
    </reaction>
</comment>
<dbReference type="NCBIfam" id="TIGR00227">
    <property type="entry name" value="ribD_Cterm"/>
    <property type="match status" value="1"/>
</dbReference>
<comment type="function">
    <text evidence="1 15">Converts 2,5-diamino-6-(ribosylamino)-4(3h)-pyrimidinone 5'-phosphate into 5-amino-6-(ribosylamino)-2,4(1h,3h)-pyrimidinedione 5'-phosphate.</text>
</comment>
<keyword evidence="10 15" id="KW-0521">NADP</keyword>
<evidence type="ECO:0000313" key="22">
    <source>
        <dbReference type="Proteomes" id="UP000469440"/>
    </source>
</evidence>
<dbReference type="GO" id="GO:0008703">
    <property type="term" value="F:5-amino-6-(5-phosphoribosylamino)uracil reductase activity"/>
    <property type="evidence" value="ECO:0007669"/>
    <property type="project" value="UniProtKB-EC"/>
</dbReference>
<comment type="pathway">
    <text evidence="2 15">Cofactor biosynthesis; riboflavin biosynthesis; 5-amino-6-(D-ribitylamino)uracil from GTP: step 2/4.</text>
</comment>
<protein>
    <recommendedName>
        <fullName evidence="15">Riboflavin biosynthesis protein RibD</fullName>
    </recommendedName>
    <domain>
        <recommendedName>
            <fullName evidence="15">Diaminohydroxyphosphoribosylaminopyrimidine deaminase</fullName>
            <shortName evidence="15">DRAP deaminase</shortName>
            <ecNumber evidence="15">3.5.4.26</ecNumber>
        </recommendedName>
        <alternativeName>
            <fullName evidence="15">Riboflavin-specific deaminase</fullName>
        </alternativeName>
    </domain>
    <domain>
        <recommendedName>
            <fullName evidence="15">5-amino-6-(5-phosphoribosylamino)uracil reductase</fullName>
            <ecNumber evidence="15">1.1.1.193</ecNumber>
        </recommendedName>
        <alternativeName>
            <fullName evidence="15">HTP reductase</fullName>
        </alternativeName>
    </domain>
</protein>
<dbReference type="NCBIfam" id="TIGR00326">
    <property type="entry name" value="eubact_ribD"/>
    <property type="match status" value="1"/>
</dbReference>
<dbReference type="Proteomes" id="UP000515909">
    <property type="component" value="Chromosome"/>
</dbReference>
<dbReference type="Gene3D" id="3.40.430.10">
    <property type="entry name" value="Dihydrofolate Reductase, subunit A"/>
    <property type="match status" value="1"/>
</dbReference>
<comment type="catalytic activity">
    <reaction evidence="14 15">
        <text>2,5-diamino-6-hydroxy-4-(5-phosphoribosylamino)-pyrimidine + H2O + H(+) = 5-amino-6-(5-phospho-D-ribosylamino)uracil + NH4(+)</text>
        <dbReference type="Rhea" id="RHEA:21868"/>
        <dbReference type="ChEBI" id="CHEBI:15377"/>
        <dbReference type="ChEBI" id="CHEBI:15378"/>
        <dbReference type="ChEBI" id="CHEBI:28938"/>
        <dbReference type="ChEBI" id="CHEBI:58453"/>
        <dbReference type="ChEBI" id="CHEBI:58614"/>
        <dbReference type="EC" id="3.5.4.26"/>
    </reaction>
</comment>
<feature type="binding site" evidence="17">
    <location>
        <position position="204"/>
    </location>
    <ligand>
        <name>substrate</name>
    </ligand>
</feature>
<dbReference type="RefSeq" id="WP_066648215.1">
    <property type="nucleotide sequence ID" value="NZ_CP060286.1"/>
</dbReference>
<comment type="similarity">
    <text evidence="4 15">In the N-terminal section; belongs to the cytidine and deoxycytidylate deaminase family.</text>
</comment>
<dbReference type="EC" id="1.1.1.193" evidence="15"/>
<reference evidence="21 23" key="2">
    <citation type="submission" date="2020-08" db="EMBL/GenBank/DDBJ databases">
        <title>The isolate Caproiciproducens sp. 7D4C2 produces n-caproate at mildly acidic conditions from hexoses: genome and rBOX comparison with related strains and chain-elongating bacteria.</title>
        <authorList>
            <person name="Esquivel-Elizondo S."/>
            <person name="Bagci C."/>
            <person name="Temovska M."/>
            <person name="Jeon B.S."/>
            <person name="Bessarab I."/>
            <person name="Williams R.B.H."/>
            <person name="Huson D.H."/>
            <person name="Angenent L.T."/>
        </authorList>
    </citation>
    <scope>NUCLEOTIDE SEQUENCE [LARGE SCALE GENOMIC DNA]</scope>
    <source>
        <strain evidence="21 23">7D4C2</strain>
    </source>
</reference>
<keyword evidence="11 15" id="KW-0560">Oxidoreductase</keyword>
<evidence type="ECO:0000256" key="4">
    <source>
        <dbReference type="ARBA" id="ARBA00005259"/>
    </source>
</evidence>
<accession>A0A6N8HWQ6</accession>
<keyword evidence="12" id="KW-0511">Multifunctional enzyme</keyword>
<gene>
    <name evidence="20" type="primary">ribD</name>
    <name evidence="20" type="ORF">CAFE_08500</name>
    <name evidence="21" type="ORF">HCR03_05820</name>
</gene>
<evidence type="ECO:0000256" key="18">
    <source>
        <dbReference type="PIRSR" id="PIRSR006769-3"/>
    </source>
</evidence>
<feature type="binding site" evidence="18">
    <location>
        <position position="50"/>
    </location>
    <ligand>
        <name>Zn(2+)</name>
        <dbReference type="ChEBI" id="CHEBI:29105"/>
        <note>catalytic</note>
    </ligand>
</feature>
<dbReference type="SUPFAM" id="SSF53597">
    <property type="entry name" value="Dihydrofolate reductase-like"/>
    <property type="match status" value="1"/>
</dbReference>
<dbReference type="Pfam" id="PF01872">
    <property type="entry name" value="RibD_C"/>
    <property type="match status" value="1"/>
</dbReference>
<comment type="pathway">
    <text evidence="3 15">Cofactor biosynthesis; riboflavin biosynthesis; 5-amino-6-(D-ribitylamino)uracil from GTP: step 3/4.</text>
</comment>
<dbReference type="KEGG" id="cfem:HCR03_05820"/>
<evidence type="ECO:0000256" key="17">
    <source>
        <dbReference type="PIRSR" id="PIRSR006769-2"/>
    </source>
</evidence>
<evidence type="ECO:0000256" key="2">
    <source>
        <dbReference type="ARBA" id="ARBA00004882"/>
    </source>
</evidence>
<dbReference type="InterPro" id="IPR016193">
    <property type="entry name" value="Cytidine_deaminase-like"/>
</dbReference>
<dbReference type="SUPFAM" id="SSF53927">
    <property type="entry name" value="Cytidine deaminase-like"/>
    <property type="match status" value="1"/>
</dbReference>
<feature type="binding site" evidence="17">
    <location>
        <position position="168"/>
    </location>
    <ligand>
        <name>substrate</name>
    </ligand>
</feature>
<dbReference type="GO" id="GO:0008270">
    <property type="term" value="F:zinc ion binding"/>
    <property type="evidence" value="ECO:0007669"/>
    <property type="project" value="InterPro"/>
</dbReference>
<dbReference type="InterPro" id="IPR002125">
    <property type="entry name" value="CMP_dCMP_dom"/>
</dbReference>
<dbReference type="GO" id="GO:0050661">
    <property type="term" value="F:NADP binding"/>
    <property type="evidence" value="ECO:0007669"/>
    <property type="project" value="InterPro"/>
</dbReference>
<evidence type="ECO:0000313" key="21">
    <source>
        <dbReference type="EMBL" id="QNK41763.1"/>
    </source>
</evidence>
<feature type="binding site" evidence="17">
    <location>
        <position position="170"/>
    </location>
    <ligand>
        <name>NADP(+)</name>
        <dbReference type="ChEBI" id="CHEBI:58349"/>
    </ligand>
</feature>
<dbReference type="InterPro" id="IPR002734">
    <property type="entry name" value="RibDG_C"/>
</dbReference>
<accession>A0A7G8TDS2</accession>
<dbReference type="UniPathway" id="UPA00275">
    <property type="reaction ID" value="UER00401"/>
</dbReference>
<evidence type="ECO:0000256" key="15">
    <source>
        <dbReference type="PIRNR" id="PIRNR006769"/>
    </source>
</evidence>
<evidence type="ECO:0000256" key="14">
    <source>
        <dbReference type="ARBA" id="ARBA00049886"/>
    </source>
</evidence>
<feature type="domain" description="CMP/dCMP-type deaminase" evidence="19">
    <location>
        <begin position="1"/>
        <end position="123"/>
    </location>
</feature>
<keyword evidence="6 15" id="KW-0686">Riboflavin biosynthesis</keyword>
<evidence type="ECO:0000256" key="1">
    <source>
        <dbReference type="ARBA" id="ARBA00002151"/>
    </source>
</evidence>
<feature type="binding site" evidence="18">
    <location>
        <position position="84"/>
    </location>
    <ligand>
        <name>Zn(2+)</name>
        <dbReference type="ChEBI" id="CHEBI:29105"/>
        <note>catalytic</note>
    </ligand>
</feature>
<dbReference type="InterPro" id="IPR024072">
    <property type="entry name" value="DHFR-like_dom_sf"/>
</dbReference>
<feature type="binding site" evidence="17">
    <location>
        <position position="207"/>
    </location>
    <ligand>
        <name>substrate</name>
    </ligand>
</feature>
<feature type="binding site" evidence="18">
    <location>
        <position position="75"/>
    </location>
    <ligand>
        <name>Zn(2+)</name>
        <dbReference type="ChEBI" id="CHEBI:29105"/>
        <note>catalytic</note>
    </ligand>
</feature>
<feature type="binding site" evidence="17">
    <location>
        <position position="184"/>
    </location>
    <ligand>
        <name>substrate</name>
    </ligand>
</feature>
<dbReference type="GO" id="GO:0009231">
    <property type="term" value="P:riboflavin biosynthetic process"/>
    <property type="evidence" value="ECO:0007669"/>
    <property type="project" value="UniProtKB-UniPathway"/>
</dbReference>
<evidence type="ECO:0000313" key="20">
    <source>
        <dbReference type="EMBL" id="MVB10172.1"/>
    </source>
</evidence>
<evidence type="ECO:0000256" key="3">
    <source>
        <dbReference type="ARBA" id="ARBA00004910"/>
    </source>
</evidence>
<evidence type="ECO:0000256" key="16">
    <source>
        <dbReference type="PIRSR" id="PIRSR006769-1"/>
    </source>
</evidence>
<dbReference type="PANTHER" id="PTHR38011">
    <property type="entry name" value="DIHYDROFOLATE REDUCTASE FAMILY PROTEIN (AFU_ORTHOLOGUE AFUA_8G06820)"/>
    <property type="match status" value="1"/>
</dbReference>
<evidence type="ECO:0000256" key="13">
    <source>
        <dbReference type="ARBA" id="ARBA00049861"/>
    </source>
</evidence>
<feature type="binding site" evidence="17">
    <location>
        <begin position="294"/>
        <end position="300"/>
    </location>
    <ligand>
        <name>NADP(+)</name>
        <dbReference type="ChEBI" id="CHEBI:58349"/>
    </ligand>
</feature>
<dbReference type="EMBL" id="CP060286">
    <property type="protein sequence ID" value="QNK41763.1"/>
    <property type="molecule type" value="Genomic_DNA"/>
</dbReference>
<dbReference type="CDD" id="cd01284">
    <property type="entry name" value="Riboflavin_deaminase-reductase"/>
    <property type="match status" value="1"/>
</dbReference>
<dbReference type="InterPro" id="IPR011549">
    <property type="entry name" value="RibD_C"/>
</dbReference>
<dbReference type="InterPro" id="IPR016192">
    <property type="entry name" value="APOBEC/CMP_deaminase_Zn-bd"/>
</dbReference>
<dbReference type="EC" id="3.5.4.26" evidence="15"/>
<sequence>MSDETYMKLALEYAEKGCGWVNPNPMVGAVVVKDDRVIGTGYHQRYGELHAERNALASCTEPPQGATLYVTLEPCCHYGKTPPCTDAILKSGVRRVVIGSADPNPLVAGKGIQILRRHGMEVTEGVLREACSKLNEVFFHFIQTKTPFVLMKYAMTMDGKTATHSGKSKWITGEAARRRVQEDRHRYSGVMVGVGTIFADDPLLTCRLPNSRSPVRIICDSRLRMPLSAQVVRTAREIHTIIATCSQDETLARPYRKAGCEVVTLPSKDGHIDLRELMAALGEKEIDSVLLEGGGTLNWSALQSGIVSKVQAYVAPKLFGGADAKSPVEGIGVEGPKKAFRLASPQVMRLGEDVLLESEVLPCSQES</sequence>
<evidence type="ECO:0000256" key="5">
    <source>
        <dbReference type="ARBA" id="ARBA00007417"/>
    </source>
</evidence>
<dbReference type="PIRSF" id="PIRSF006769">
    <property type="entry name" value="RibD"/>
    <property type="match status" value="1"/>
</dbReference>
<feature type="binding site" evidence="17">
    <location>
        <position position="292"/>
    </location>
    <ligand>
        <name>substrate</name>
    </ligand>
</feature>
<feature type="binding site" evidence="17">
    <location>
        <position position="196"/>
    </location>
    <ligand>
        <name>NADP(+)</name>
        <dbReference type="ChEBI" id="CHEBI:58349"/>
    </ligand>
</feature>
<dbReference type="PROSITE" id="PS00903">
    <property type="entry name" value="CYT_DCMP_DEAMINASES_1"/>
    <property type="match status" value="1"/>
</dbReference>
<dbReference type="InterPro" id="IPR004794">
    <property type="entry name" value="Eubact_RibD"/>
</dbReference>
<reference evidence="20 22" key="1">
    <citation type="submission" date="2019-09" db="EMBL/GenBank/DDBJ databases">
        <title>Genome sequence of Clostridium sp. EA1.</title>
        <authorList>
            <person name="Poehlein A."/>
            <person name="Bengelsdorf F.R."/>
            <person name="Daniel R."/>
        </authorList>
    </citation>
    <scope>NUCLEOTIDE SEQUENCE [LARGE SCALE GENOMIC DNA]</scope>
    <source>
        <strain evidence="20 22">EA1</strain>
    </source>
</reference>
<proteinExistence type="inferred from homology"/>
<evidence type="ECO:0000256" key="8">
    <source>
        <dbReference type="ARBA" id="ARBA00022801"/>
    </source>
</evidence>
<keyword evidence="8 15" id="KW-0378">Hydrolase</keyword>
<dbReference type="Proteomes" id="UP000469440">
    <property type="component" value="Unassembled WGS sequence"/>
</dbReference>
<dbReference type="Pfam" id="PF00383">
    <property type="entry name" value="dCMP_cyt_deam_1"/>
    <property type="match status" value="1"/>
</dbReference>
<feature type="binding site" evidence="17">
    <location>
        <position position="200"/>
    </location>
    <ligand>
        <name>NADP(+)</name>
        <dbReference type="ChEBI" id="CHEBI:58349"/>
    </ligand>
</feature>
<feature type="active site" description="Proton donor" evidence="16">
    <location>
        <position position="52"/>
    </location>
</feature>
<dbReference type="FunFam" id="3.40.140.10:FF:000025">
    <property type="entry name" value="Riboflavin biosynthesis protein RibD"/>
    <property type="match status" value="1"/>
</dbReference>
<feature type="binding site" evidence="17">
    <location>
        <position position="221"/>
    </location>
    <ligand>
        <name>NADP(+)</name>
        <dbReference type="ChEBI" id="CHEBI:58349"/>
    </ligand>
</feature>